<dbReference type="SUPFAM" id="SSF49785">
    <property type="entry name" value="Galactose-binding domain-like"/>
    <property type="match status" value="1"/>
</dbReference>
<keyword evidence="3" id="KW-1185">Reference proteome</keyword>
<dbReference type="Gene3D" id="2.60.120.260">
    <property type="entry name" value="Galactose-binding domain-like"/>
    <property type="match status" value="1"/>
</dbReference>
<evidence type="ECO:0000313" key="2">
    <source>
        <dbReference type="EMBL" id="MFD1166775.1"/>
    </source>
</evidence>
<dbReference type="EMBL" id="JBHTKY010000023">
    <property type="protein sequence ID" value="MFD1166775.1"/>
    <property type="molecule type" value="Genomic_DNA"/>
</dbReference>
<evidence type="ECO:0000313" key="3">
    <source>
        <dbReference type="Proteomes" id="UP001597205"/>
    </source>
</evidence>
<sequence length="367" mass="41301">MKIKNLLFSIFFLILVSSCSKDSGYYNQSIQKVTYDGTILEYLQSKPGVFDSLLTVLNRTKINAVLSGNEKMTLFAPTNQSFQLAIQNLNNTRKEADRPFEYLTNVDLLQLDTMMAQYIVKGYYPSDSMTLKDGAQLQDFKYQRTMNAKLTTASSSGFEGGGPKVIQYSDTKNSQFTRDWITASSASINIEAKNGIIHVLSTDHVFGFNDFVSRLTYIPPPPNLFVTVGGIFSVSRENSGGVNAVEASKYVFDGNRETKFLLGDFNGAWMQVELNTATAANSYTLTSANDFPERDPIDWTLSGSHDGQNWETLDSKSGEEFTSRFQQRVFWINNTTAYKFYRLHVQRARSGNTFQMADWSVNKGEVK</sequence>
<dbReference type="PROSITE" id="PS51257">
    <property type="entry name" value="PROKAR_LIPOPROTEIN"/>
    <property type="match status" value="1"/>
</dbReference>
<dbReference type="Pfam" id="PF02469">
    <property type="entry name" value="Fasciclin"/>
    <property type="match status" value="1"/>
</dbReference>
<dbReference type="Gene3D" id="2.30.180.10">
    <property type="entry name" value="FAS1 domain"/>
    <property type="match status" value="1"/>
</dbReference>
<dbReference type="RefSeq" id="WP_099371125.1">
    <property type="nucleotide sequence ID" value="NZ_JBHTKY010000023.1"/>
</dbReference>
<dbReference type="Proteomes" id="UP001597205">
    <property type="component" value="Unassembled WGS sequence"/>
</dbReference>
<proteinExistence type="predicted"/>
<protein>
    <submittedName>
        <fullName evidence="2">Fasciclin domain-containing protein</fullName>
    </submittedName>
</protein>
<evidence type="ECO:0000259" key="1">
    <source>
        <dbReference type="PROSITE" id="PS50213"/>
    </source>
</evidence>
<accession>A0ABW3RNH2</accession>
<gene>
    <name evidence="2" type="ORF">ACFQ2C_14280</name>
</gene>
<dbReference type="InterPro" id="IPR008979">
    <property type="entry name" value="Galactose-bd-like_sf"/>
</dbReference>
<comment type="caution">
    <text evidence="2">The sequence shown here is derived from an EMBL/GenBank/DDBJ whole genome shotgun (WGS) entry which is preliminary data.</text>
</comment>
<name>A0ABW3RNH2_9SPHI</name>
<feature type="domain" description="FAS1" evidence="1">
    <location>
        <begin position="36"/>
        <end position="204"/>
    </location>
</feature>
<dbReference type="PROSITE" id="PS50213">
    <property type="entry name" value="FAS1"/>
    <property type="match status" value="1"/>
</dbReference>
<dbReference type="InterPro" id="IPR000782">
    <property type="entry name" value="FAS1_domain"/>
</dbReference>
<dbReference type="SUPFAM" id="SSF82153">
    <property type="entry name" value="FAS1 domain"/>
    <property type="match status" value="1"/>
</dbReference>
<reference evidence="3" key="1">
    <citation type="journal article" date="2019" name="Int. J. Syst. Evol. Microbiol.">
        <title>The Global Catalogue of Microorganisms (GCM) 10K type strain sequencing project: providing services to taxonomists for standard genome sequencing and annotation.</title>
        <authorList>
            <consortium name="The Broad Institute Genomics Platform"/>
            <consortium name="The Broad Institute Genome Sequencing Center for Infectious Disease"/>
            <person name="Wu L."/>
            <person name="Ma J."/>
        </authorList>
    </citation>
    <scope>NUCLEOTIDE SEQUENCE [LARGE SCALE GENOMIC DNA]</scope>
    <source>
        <strain evidence="3">CCUG 52468</strain>
    </source>
</reference>
<organism evidence="2 3">
    <name type="scientific">Sphingobacterium daejeonense</name>
    <dbReference type="NCBI Taxonomy" id="371142"/>
    <lineage>
        <taxon>Bacteria</taxon>
        <taxon>Pseudomonadati</taxon>
        <taxon>Bacteroidota</taxon>
        <taxon>Sphingobacteriia</taxon>
        <taxon>Sphingobacteriales</taxon>
        <taxon>Sphingobacteriaceae</taxon>
        <taxon>Sphingobacterium</taxon>
    </lineage>
</organism>
<dbReference type="InterPro" id="IPR036378">
    <property type="entry name" value="FAS1_dom_sf"/>
</dbReference>